<keyword evidence="1" id="KW-1133">Transmembrane helix</keyword>
<proteinExistence type="predicted"/>
<dbReference type="Gene3D" id="1.20.1280.290">
    <property type="match status" value="1"/>
</dbReference>
<name>A0A976RT66_9LACO</name>
<keyword evidence="1" id="KW-0812">Transmembrane</keyword>
<evidence type="ECO:0000313" key="2">
    <source>
        <dbReference type="EMBL" id="UQS87171.1"/>
    </source>
</evidence>
<evidence type="ECO:0000313" key="3">
    <source>
        <dbReference type="Proteomes" id="UP000831181"/>
    </source>
</evidence>
<keyword evidence="2" id="KW-0762">Sugar transport</keyword>
<dbReference type="Proteomes" id="UP000831181">
    <property type="component" value="Chromosome"/>
</dbReference>
<gene>
    <name evidence="2" type="ORF">MOO44_03130</name>
</gene>
<feature type="transmembrane region" description="Helical" evidence="1">
    <location>
        <begin position="56"/>
        <end position="74"/>
    </location>
</feature>
<keyword evidence="2" id="KW-0813">Transport</keyword>
<dbReference type="KEGG" id="lbe:MOO44_03130"/>
<evidence type="ECO:0000256" key="1">
    <source>
        <dbReference type="SAM" id="Phobius"/>
    </source>
</evidence>
<reference evidence="2" key="1">
    <citation type="journal article" date="2022" name="Int. J. Syst. Evol. Microbiol.">
        <title>Apilactobacillus apisilvae sp. nov., Nicolia spurrieriana gen. nov. sp. nov., Bombilactobacillus folatiphilus sp. nov. and Bombilactobacillus thymidiniphilus sp. nov., four new lactic acid bacterial isolates from stingless bees Tetragonula carbonaria and Austroplebeia australis.</title>
        <authorList>
            <person name="Oliphant S.A."/>
            <person name="Watson-Haigh N.S."/>
            <person name="Sumby K.M."/>
            <person name="Gardner J."/>
            <person name="Groom S."/>
            <person name="Jiranek V."/>
        </authorList>
    </citation>
    <scope>NUCLEOTIDE SEQUENCE</scope>
    <source>
        <strain evidence="2">SGEP1_A5</strain>
    </source>
</reference>
<dbReference type="EMBL" id="CP093361">
    <property type="protein sequence ID" value="UQS87171.1"/>
    <property type="molecule type" value="Genomic_DNA"/>
</dbReference>
<keyword evidence="1" id="KW-0472">Membrane</keyword>
<organism evidence="2 3">
    <name type="scientific">Nicoliella spurrieriana</name>
    <dbReference type="NCBI Taxonomy" id="2925830"/>
    <lineage>
        <taxon>Bacteria</taxon>
        <taxon>Bacillati</taxon>
        <taxon>Bacillota</taxon>
        <taxon>Bacilli</taxon>
        <taxon>Lactobacillales</taxon>
        <taxon>Lactobacillaceae</taxon>
        <taxon>Nicoliella</taxon>
    </lineage>
</organism>
<dbReference type="AlphaFoldDB" id="A0A976RT66"/>
<accession>A0A976RT66</accession>
<feature type="transmembrane region" description="Helical" evidence="1">
    <location>
        <begin position="81"/>
        <end position="103"/>
    </location>
</feature>
<protein>
    <submittedName>
        <fullName evidence="2">SWEET family sugar transporter</fullName>
    </submittedName>
</protein>
<dbReference type="RefSeq" id="WP_260116970.1">
    <property type="nucleotide sequence ID" value="NZ_CP093361.1"/>
</dbReference>
<sequence>MKVDNYVPDDKRKKVSEKRVKRLKNLSKVAIVTCSLMYIFYFPQIIANFHGQPGSPLQYAIATINASLWVYYGWAKTYRDWPLIISNIPGVIFGLVTFITIYIH</sequence>
<feature type="transmembrane region" description="Helical" evidence="1">
    <location>
        <begin position="29"/>
        <end position="50"/>
    </location>
</feature>
<keyword evidence="3" id="KW-1185">Reference proteome</keyword>